<dbReference type="Pfam" id="PF08545">
    <property type="entry name" value="ACP_syn_III"/>
    <property type="match status" value="1"/>
</dbReference>
<evidence type="ECO:0000256" key="1">
    <source>
        <dbReference type="ARBA" id="ARBA00022679"/>
    </source>
</evidence>
<dbReference type="InterPro" id="IPR013751">
    <property type="entry name" value="ACP_syn_III_N"/>
</dbReference>
<dbReference type="GO" id="GO:0044550">
    <property type="term" value="P:secondary metabolite biosynthetic process"/>
    <property type="evidence" value="ECO:0007669"/>
    <property type="project" value="TreeGrafter"/>
</dbReference>
<dbReference type="InterPro" id="IPR016039">
    <property type="entry name" value="Thiolase-like"/>
</dbReference>
<dbReference type="Pfam" id="PF08541">
    <property type="entry name" value="ACP_syn_III_C"/>
    <property type="match status" value="1"/>
</dbReference>
<dbReference type="PANTHER" id="PTHR34069">
    <property type="entry name" value="3-OXOACYL-[ACYL-CARRIER-PROTEIN] SYNTHASE 3"/>
    <property type="match status" value="1"/>
</dbReference>
<gene>
    <name evidence="5" type="ORF">RG298_001170</name>
</gene>
<dbReference type="RefSeq" id="WP_283125608.1">
    <property type="nucleotide sequence ID" value="NZ_CANMXG010000003.1"/>
</dbReference>
<feature type="domain" description="Beta-ketoacyl-[acyl-carrier-protein] synthase III N-terminal" evidence="4">
    <location>
        <begin position="129"/>
        <end position="200"/>
    </location>
</feature>
<dbReference type="InterPro" id="IPR013747">
    <property type="entry name" value="ACP_syn_III_C"/>
</dbReference>
<dbReference type="EMBL" id="ABMABF030000003">
    <property type="protein sequence ID" value="EMJ5133486.1"/>
    <property type="molecule type" value="Genomic_DNA"/>
</dbReference>
<organism evidence="5">
    <name type="scientific">Providencia stuartii</name>
    <dbReference type="NCBI Taxonomy" id="588"/>
    <lineage>
        <taxon>Bacteria</taxon>
        <taxon>Pseudomonadati</taxon>
        <taxon>Pseudomonadota</taxon>
        <taxon>Gammaproteobacteria</taxon>
        <taxon>Enterobacterales</taxon>
        <taxon>Morganellaceae</taxon>
        <taxon>Providencia</taxon>
    </lineage>
</organism>
<keyword evidence="1" id="KW-0808">Transferase</keyword>
<dbReference type="SUPFAM" id="SSF53901">
    <property type="entry name" value="Thiolase-like"/>
    <property type="match status" value="1"/>
</dbReference>
<evidence type="ECO:0000259" key="3">
    <source>
        <dbReference type="Pfam" id="PF08541"/>
    </source>
</evidence>
<evidence type="ECO:0000256" key="2">
    <source>
        <dbReference type="ARBA" id="ARBA00023315"/>
    </source>
</evidence>
<name>A0AAI9DAN1_PROST</name>
<dbReference type="AlphaFoldDB" id="A0AAI9DAN1"/>
<protein>
    <submittedName>
        <fullName evidence="5">3-oxoacyl-ACP synthase</fullName>
    </submittedName>
</protein>
<accession>A0AAI9DAN1</accession>
<feature type="domain" description="Beta-ketoacyl-[acyl-carrier-protein] synthase III C-terminal" evidence="3">
    <location>
        <begin position="256"/>
        <end position="345"/>
    </location>
</feature>
<evidence type="ECO:0000313" key="5">
    <source>
        <dbReference type="EMBL" id="EMJ5133486.1"/>
    </source>
</evidence>
<comment type="caution">
    <text evidence="5">The sequence shown here is derived from an EMBL/GenBank/DDBJ whole genome shotgun (WGS) entry which is preliminary data.</text>
</comment>
<dbReference type="GO" id="GO:0006633">
    <property type="term" value="P:fatty acid biosynthetic process"/>
    <property type="evidence" value="ECO:0007669"/>
    <property type="project" value="InterPro"/>
</dbReference>
<reference evidence="5" key="1">
    <citation type="submission" date="2024-02" db="EMBL/GenBank/DDBJ databases">
        <authorList>
            <consortium name="Clinical and Environmental Microbiology Branch: Whole genome sequencing antimicrobial resistance pathogens in the healthcare setting"/>
        </authorList>
    </citation>
    <scope>NUCLEOTIDE SEQUENCE</scope>
    <source>
        <strain evidence="5">2021GO-0154</strain>
    </source>
</reference>
<evidence type="ECO:0000259" key="4">
    <source>
        <dbReference type="Pfam" id="PF08545"/>
    </source>
</evidence>
<proteinExistence type="predicted"/>
<dbReference type="PANTHER" id="PTHR34069:SF2">
    <property type="entry name" value="BETA-KETOACYL-[ACYL-CARRIER-PROTEIN] SYNTHASE III"/>
    <property type="match status" value="1"/>
</dbReference>
<dbReference type="GO" id="GO:0004315">
    <property type="term" value="F:3-oxoacyl-[acyl-carrier-protein] synthase activity"/>
    <property type="evidence" value="ECO:0007669"/>
    <property type="project" value="InterPro"/>
</dbReference>
<keyword evidence="2" id="KW-0012">Acyltransferase</keyword>
<dbReference type="Gene3D" id="3.40.47.10">
    <property type="match status" value="1"/>
</dbReference>
<sequence>MLSVGIQALAVHLPEGLRTNSWWNEETIQNNDNNKLAYRHNSRYQFYDEAMAPYLADPFLGSIERRVVVDPNESSVSLGMKAATDVLKAAAISASEIDGLIATTMFADRVGIGDAGYLANELGIRGGAFNVEATCAGSMAALLTACALVKSGQKNRVLVVATAFFSRAIDDDDIALRFYGDASAAFIVGPVEDGFGLLGSDSLHLGSTCGTWLLDTVEDKHFPLKQRIRVRADASVTHVLRKTSESHLRYTVDGALRKAELTVDDVQCVAANAPTAWHAEFSANALGIDKEKVINTFPSTAYTGPAVMPFNLYTAVVQQRIKPGEIIMLYAYGAHSEASAAVFRWPNVITGTPPAPASVINHK</sequence>